<dbReference type="Proteomes" id="UP001589798">
    <property type="component" value="Unassembled WGS sequence"/>
</dbReference>
<reference evidence="1 2" key="1">
    <citation type="submission" date="2024-09" db="EMBL/GenBank/DDBJ databases">
        <authorList>
            <person name="Sun Q."/>
            <person name="Mori K."/>
        </authorList>
    </citation>
    <scope>NUCLEOTIDE SEQUENCE [LARGE SCALE GENOMIC DNA]</scope>
    <source>
        <strain evidence="1 2">CCM 7706</strain>
    </source>
</reference>
<accession>A0ABV6CRM6</accession>
<protein>
    <submittedName>
        <fullName evidence="1">Uncharacterized protein</fullName>
    </submittedName>
</protein>
<comment type="caution">
    <text evidence="1">The sequence shown here is derived from an EMBL/GenBank/DDBJ whole genome shotgun (WGS) entry which is preliminary data.</text>
</comment>
<dbReference type="RefSeq" id="WP_379486143.1">
    <property type="nucleotide sequence ID" value="NZ_JBHLWK010000006.1"/>
</dbReference>
<sequence length="124" mass="14213">MGLLKRSLDWRLRNVAAIDTDEAGFGIRLRRTSHKVAWREIEAVTAFKRDDLIVDRLCLLVQHAGSIIELDEDMAGFEKWLAMLESRLSLNDEWRAAVLFPPFEAQVTEIFRRKPVSVSCGEQA</sequence>
<gene>
    <name evidence="1" type="ORF">ACFFJC_03760</name>
</gene>
<organism evidence="1 2">
    <name type="scientific">Novosphingobium soli</name>
    <dbReference type="NCBI Taxonomy" id="574956"/>
    <lineage>
        <taxon>Bacteria</taxon>
        <taxon>Pseudomonadati</taxon>
        <taxon>Pseudomonadota</taxon>
        <taxon>Alphaproteobacteria</taxon>
        <taxon>Sphingomonadales</taxon>
        <taxon>Sphingomonadaceae</taxon>
        <taxon>Novosphingobium</taxon>
    </lineage>
</organism>
<evidence type="ECO:0000313" key="2">
    <source>
        <dbReference type="Proteomes" id="UP001589798"/>
    </source>
</evidence>
<dbReference type="EMBL" id="JBHLWK010000006">
    <property type="protein sequence ID" value="MFC0203384.1"/>
    <property type="molecule type" value="Genomic_DNA"/>
</dbReference>
<keyword evidence="2" id="KW-1185">Reference proteome</keyword>
<proteinExistence type="predicted"/>
<evidence type="ECO:0000313" key="1">
    <source>
        <dbReference type="EMBL" id="MFC0203384.1"/>
    </source>
</evidence>
<name>A0ABV6CRM6_9SPHN</name>